<evidence type="ECO:0000313" key="1">
    <source>
        <dbReference type="EMBL" id="JAH81822.1"/>
    </source>
</evidence>
<dbReference type="EMBL" id="GBXM01026755">
    <property type="protein sequence ID" value="JAH81822.1"/>
    <property type="molecule type" value="Transcribed_RNA"/>
</dbReference>
<dbReference type="AlphaFoldDB" id="A0A0E9VUZ2"/>
<reference evidence="1" key="2">
    <citation type="journal article" date="2015" name="Fish Shellfish Immunol.">
        <title>Early steps in the European eel (Anguilla anguilla)-Vibrio vulnificus interaction in the gills: Role of the RtxA13 toxin.</title>
        <authorList>
            <person name="Callol A."/>
            <person name="Pajuelo D."/>
            <person name="Ebbesson L."/>
            <person name="Teles M."/>
            <person name="MacKenzie S."/>
            <person name="Amaro C."/>
        </authorList>
    </citation>
    <scope>NUCLEOTIDE SEQUENCE</scope>
</reference>
<proteinExistence type="predicted"/>
<reference evidence="1" key="1">
    <citation type="submission" date="2014-11" db="EMBL/GenBank/DDBJ databases">
        <authorList>
            <person name="Amaro Gonzalez C."/>
        </authorList>
    </citation>
    <scope>NUCLEOTIDE SEQUENCE</scope>
</reference>
<sequence length="43" mass="4787">MSHSRTPGLVLLRSREQKRSIPTLSSSLVSSTVMAMGTDRLLW</sequence>
<organism evidence="1">
    <name type="scientific">Anguilla anguilla</name>
    <name type="common">European freshwater eel</name>
    <name type="synonym">Muraena anguilla</name>
    <dbReference type="NCBI Taxonomy" id="7936"/>
    <lineage>
        <taxon>Eukaryota</taxon>
        <taxon>Metazoa</taxon>
        <taxon>Chordata</taxon>
        <taxon>Craniata</taxon>
        <taxon>Vertebrata</taxon>
        <taxon>Euteleostomi</taxon>
        <taxon>Actinopterygii</taxon>
        <taxon>Neopterygii</taxon>
        <taxon>Teleostei</taxon>
        <taxon>Anguilliformes</taxon>
        <taxon>Anguillidae</taxon>
        <taxon>Anguilla</taxon>
    </lineage>
</organism>
<name>A0A0E9VUZ2_ANGAN</name>
<accession>A0A0E9VUZ2</accession>
<protein>
    <submittedName>
        <fullName evidence="1">Uncharacterized protein</fullName>
    </submittedName>
</protein>